<dbReference type="Gene3D" id="3.40.5.80">
    <property type="match status" value="1"/>
</dbReference>
<accession>A0A0K6IJ92</accession>
<proteinExistence type="predicted"/>
<dbReference type="RefSeq" id="WP_055462133.1">
    <property type="nucleotide sequence ID" value="NZ_CYHG01000003.1"/>
</dbReference>
<evidence type="ECO:0000313" key="3">
    <source>
        <dbReference type="EMBL" id="CUB03158.1"/>
    </source>
</evidence>
<dbReference type="EMBL" id="CYHG01000003">
    <property type="protein sequence ID" value="CUB03158.1"/>
    <property type="molecule type" value="Genomic_DNA"/>
</dbReference>
<organism evidence="3 4">
    <name type="scientific">Marinomonas fungiae</name>
    <dbReference type="NCBI Taxonomy" id="1137284"/>
    <lineage>
        <taxon>Bacteria</taxon>
        <taxon>Pseudomonadati</taxon>
        <taxon>Pseudomonadota</taxon>
        <taxon>Gammaproteobacteria</taxon>
        <taxon>Oceanospirillales</taxon>
        <taxon>Oceanospirillaceae</taxon>
        <taxon>Marinomonas</taxon>
    </lineage>
</organism>
<keyword evidence="4" id="KW-1185">Reference proteome</keyword>
<name>A0A0K6IJ92_9GAMM</name>
<protein>
    <recommendedName>
        <fullName evidence="2">Mu-like prophage FluMu N-terminal domain-containing protein</fullName>
    </recommendedName>
</protein>
<feature type="domain" description="Mu-like prophage FluMu N-terminal" evidence="2">
    <location>
        <begin position="3"/>
        <end position="48"/>
    </location>
</feature>
<feature type="region of interest" description="Disordered" evidence="1">
    <location>
        <begin position="1"/>
        <end position="29"/>
    </location>
</feature>
<evidence type="ECO:0000256" key="1">
    <source>
        <dbReference type="SAM" id="MobiDB-lite"/>
    </source>
</evidence>
<sequence length="124" mass="13102">MPITIKSQIEGYRRAGVAHSKTPVTHPDGTFSETQLAQLEADPRITLTLDAATDSSDSNATNSGAMDPQRLAELVAHINQLDKDNPSLWMDSGAPKASSMPNGTSAAERDAAWDALVAQLDAEG</sequence>
<feature type="region of interest" description="Disordered" evidence="1">
    <location>
        <begin position="85"/>
        <end position="109"/>
    </location>
</feature>
<dbReference type="OrthoDB" id="6121619at2"/>
<dbReference type="InterPro" id="IPR041227">
    <property type="entry name" value="FluMu_N"/>
</dbReference>
<evidence type="ECO:0000313" key="4">
    <source>
        <dbReference type="Proteomes" id="UP000182769"/>
    </source>
</evidence>
<dbReference type="STRING" id="1137284.GCA_001418205_01004"/>
<reference evidence="4" key="1">
    <citation type="submission" date="2015-08" db="EMBL/GenBank/DDBJ databases">
        <authorList>
            <person name="Varghese N."/>
        </authorList>
    </citation>
    <scope>NUCLEOTIDE SEQUENCE [LARGE SCALE GENOMIC DNA]</scope>
    <source>
        <strain evidence="4">JCM 18476</strain>
    </source>
</reference>
<dbReference type="Proteomes" id="UP000182769">
    <property type="component" value="Unassembled WGS sequence"/>
</dbReference>
<dbReference type="AlphaFoldDB" id="A0A0K6IJ92"/>
<dbReference type="Pfam" id="PF17891">
    <property type="entry name" value="FluMu_N"/>
    <property type="match status" value="1"/>
</dbReference>
<evidence type="ECO:0000259" key="2">
    <source>
        <dbReference type="Pfam" id="PF17891"/>
    </source>
</evidence>
<gene>
    <name evidence="3" type="ORF">Ga0061065_1036</name>
</gene>
<dbReference type="SUPFAM" id="SSF160059">
    <property type="entry name" value="PriA/YqbF domain"/>
    <property type="match status" value="1"/>
</dbReference>